<feature type="domain" description="C-type lectin" evidence="5">
    <location>
        <begin position="180"/>
        <end position="302"/>
    </location>
</feature>
<evidence type="ECO:0000313" key="7">
    <source>
        <dbReference type="Proteomes" id="UP000827986"/>
    </source>
</evidence>
<name>A0A9D3XT63_9SAUR</name>
<evidence type="ECO:0000256" key="4">
    <source>
        <dbReference type="SAM" id="Phobius"/>
    </source>
</evidence>
<evidence type="ECO:0000256" key="3">
    <source>
        <dbReference type="SAM" id="MobiDB-lite"/>
    </source>
</evidence>
<evidence type="ECO:0000256" key="1">
    <source>
        <dbReference type="ARBA" id="ARBA00004167"/>
    </source>
</evidence>
<dbReference type="PANTHER" id="PTHR47218:SF2">
    <property type="entry name" value="C-TYPE LECTIN DOMAIN-CONTAINING PROTEIN"/>
    <property type="match status" value="1"/>
</dbReference>
<evidence type="ECO:0000259" key="5">
    <source>
        <dbReference type="PROSITE" id="PS50041"/>
    </source>
</evidence>
<dbReference type="InterPro" id="IPR042808">
    <property type="entry name" value="CLEC7A"/>
</dbReference>
<dbReference type="Pfam" id="PF00059">
    <property type="entry name" value="Lectin_C"/>
    <property type="match status" value="1"/>
</dbReference>
<dbReference type="InterPro" id="IPR033992">
    <property type="entry name" value="NKR-like_CTLD"/>
</dbReference>
<organism evidence="6 7">
    <name type="scientific">Mauremys mutica</name>
    <name type="common">yellowpond turtle</name>
    <dbReference type="NCBI Taxonomy" id="74926"/>
    <lineage>
        <taxon>Eukaryota</taxon>
        <taxon>Metazoa</taxon>
        <taxon>Chordata</taxon>
        <taxon>Craniata</taxon>
        <taxon>Vertebrata</taxon>
        <taxon>Euteleostomi</taxon>
        <taxon>Archelosauria</taxon>
        <taxon>Testudinata</taxon>
        <taxon>Testudines</taxon>
        <taxon>Cryptodira</taxon>
        <taxon>Durocryptodira</taxon>
        <taxon>Testudinoidea</taxon>
        <taxon>Geoemydidae</taxon>
        <taxon>Geoemydinae</taxon>
        <taxon>Mauremys</taxon>
    </lineage>
</organism>
<protein>
    <recommendedName>
        <fullName evidence="5">C-type lectin domain-containing protein</fullName>
    </recommendedName>
</protein>
<dbReference type="AlphaFoldDB" id="A0A9D3XT63"/>
<keyword evidence="4" id="KW-0812">Transmembrane</keyword>
<dbReference type="GO" id="GO:0016020">
    <property type="term" value="C:membrane"/>
    <property type="evidence" value="ECO:0007669"/>
    <property type="project" value="UniProtKB-SubCell"/>
</dbReference>
<dbReference type="SUPFAM" id="SSF56436">
    <property type="entry name" value="C-type lectin-like"/>
    <property type="match status" value="1"/>
</dbReference>
<keyword evidence="2" id="KW-0430">Lectin</keyword>
<dbReference type="GO" id="GO:0001872">
    <property type="term" value="F:(1-&gt;3)-beta-D-glucan binding"/>
    <property type="evidence" value="ECO:0007669"/>
    <property type="project" value="InterPro"/>
</dbReference>
<dbReference type="Proteomes" id="UP000827986">
    <property type="component" value="Unassembled WGS sequence"/>
</dbReference>
<dbReference type="PANTHER" id="PTHR47218">
    <property type="entry name" value="C-TYPE LECTIN DOMAIN FAMILY 7 MEMBER A"/>
    <property type="match status" value="1"/>
</dbReference>
<dbReference type="InterPro" id="IPR016186">
    <property type="entry name" value="C-type_lectin-like/link_sf"/>
</dbReference>
<reference evidence="6" key="1">
    <citation type="submission" date="2021-09" db="EMBL/GenBank/DDBJ databases">
        <title>The genome of Mauremys mutica provides insights into the evolution of semi-aquatic lifestyle.</title>
        <authorList>
            <person name="Gong S."/>
            <person name="Gao Y."/>
        </authorList>
    </citation>
    <scope>NUCLEOTIDE SEQUENCE</scope>
    <source>
        <strain evidence="6">MM-2020</strain>
        <tissue evidence="6">Muscle</tissue>
    </source>
</reference>
<proteinExistence type="predicted"/>
<evidence type="ECO:0000256" key="2">
    <source>
        <dbReference type="ARBA" id="ARBA00022734"/>
    </source>
</evidence>
<evidence type="ECO:0000313" key="6">
    <source>
        <dbReference type="EMBL" id="KAH1185417.1"/>
    </source>
</evidence>
<dbReference type="InterPro" id="IPR001304">
    <property type="entry name" value="C-type_lectin-like"/>
</dbReference>
<keyword evidence="4" id="KW-0472">Membrane</keyword>
<feature type="compositionally biased region" description="Basic and acidic residues" evidence="3">
    <location>
        <begin position="31"/>
        <end position="81"/>
    </location>
</feature>
<feature type="transmembrane region" description="Helical" evidence="4">
    <location>
        <begin position="111"/>
        <end position="135"/>
    </location>
</feature>
<dbReference type="InterPro" id="IPR016187">
    <property type="entry name" value="CTDL_fold"/>
</dbReference>
<dbReference type="Gene3D" id="3.10.100.10">
    <property type="entry name" value="Mannose-Binding Protein A, subunit A"/>
    <property type="match status" value="1"/>
</dbReference>
<feature type="region of interest" description="Disordered" evidence="3">
    <location>
        <begin position="1"/>
        <end position="95"/>
    </location>
</feature>
<feature type="compositionally biased region" description="Low complexity" evidence="3">
    <location>
        <begin position="9"/>
        <end position="30"/>
    </location>
</feature>
<dbReference type="GO" id="GO:0071226">
    <property type="term" value="P:cellular response to molecule of fungal origin"/>
    <property type="evidence" value="ECO:0007669"/>
    <property type="project" value="InterPro"/>
</dbReference>
<sequence length="305" mass="33884">MSKQAKIKPAPVADGGARPGAAPEGEAGLEAPKKGEASQEPSKSGEPRQEAPKKEEAREEAPKKVEVSPESPKKGEARQEMPQEGGASQEAPKKPVFPFGKVPFGPQHWRLVTLILGVCSVVLLIVLLGLIGKYLHISETTRRKMATLHRQTQKLKDSVKKQAGGKGSRCDLCLDTWVQRGDACYLFSNMSAKWPECVEHCKKQGSKLVKMDSQGELAFLKRETRKLYRVEFRYRRHYSYWIGLTYKASLKKWVWLDGSPFTLDLSSVGAQAAYDANDACVFFIQGMSHAKGCATKHYCLCKKTK</sequence>
<dbReference type="EMBL" id="JAHDVG010000463">
    <property type="protein sequence ID" value="KAH1185417.1"/>
    <property type="molecule type" value="Genomic_DNA"/>
</dbReference>
<accession>A0A9D3XT63</accession>
<dbReference type="PROSITE" id="PS50041">
    <property type="entry name" value="C_TYPE_LECTIN_2"/>
    <property type="match status" value="1"/>
</dbReference>
<comment type="subcellular location">
    <subcellularLocation>
        <location evidence="1">Membrane</location>
        <topology evidence="1">Single-pass membrane protein</topology>
    </subcellularLocation>
</comment>
<keyword evidence="7" id="KW-1185">Reference proteome</keyword>
<comment type="caution">
    <text evidence="6">The sequence shown here is derived from an EMBL/GenBank/DDBJ whole genome shotgun (WGS) entry which is preliminary data.</text>
</comment>
<dbReference type="CDD" id="cd03593">
    <property type="entry name" value="CLECT_NK_receptors_like"/>
    <property type="match status" value="1"/>
</dbReference>
<dbReference type="SMART" id="SM00034">
    <property type="entry name" value="CLECT"/>
    <property type="match status" value="1"/>
</dbReference>
<keyword evidence="4" id="KW-1133">Transmembrane helix</keyword>
<gene>
    <name evidence="6" type="ORF">KIL84_018166</name>
</gene>